<evidence type="ECO:0000256" key="4">
    <source>
        <dbReference type="PROSITE-ProRule" id="PRU00810"/>
    </source>
</evidence>
<dbReference type="GO" id="GO:0070822">
    <property type="term" value="C:Sin3-type complex"/>
    <property type="evidence" value="ECO:0007669"/>
    <property type="project" value="TreeGrafter"/>
</dbReference>
<dbReference type="InterPro" id="IPR039774">
    <property type="entry name" value="Sin3-like"/>
</dbReference>
<keyword evidence="6" id="KW-0472">Membrane</keyword>
<evidence type="ECO:0000256" key="5">
    <source>
        <dbReference type="SAM" id="MobiDB-lite"/>
    </source>
</evidence>
<protein>
    <submittedName>
        <fullName evidence="7">Paired amphipathic helix</fullName>
    </submittedName>
</protein>
<evidence type="ECO:0000313" key="8">
    <source>
        <dbReference type="Proteomes" id="UP001219525"/>
    </source>
</evidence>
<dbReference type="InterPro" id="IPR036600">
    <property type="entry name" value="PAH_sf"/>
</dbReference>
<gene>
    <name evidence="7" type="ORF">GGX14DRAFT_357829</name>
</gene>
<comment type="caution">
    <text evidence="7">The sequence shown here is derived from an EMBL/GenBank/DDBJ whole genome shotgun (WGS) entry which is preliminary data.</text>
</comment>
<dbReference type="GO" id="GO:0000122">
    <property type="term" value="P:negative regulation of transcription by RNA polymerase II"/>
    <property type="evidence" value="ECO:0007669"/>
    <property type="project" value="TreeGrafter"/>
</dbReference>
<dbReference type="PROSITE" id="PS51477">
    <property type="entry name" value="PAH"/>
    <property type="match status" value="1"/>
</dbReference>
<comment type="subcellular location">
    <subcellularLocation>
        <location evidence="1 4">Nucleus</location>
    </subcellularLocation>
</comment>
<proteinExistence type="predicted"/>
<reference evidence="7" key="1">
    <citation type="submission" date="2023-03" db="EMBL/GenBank/DDBJ databases">
        <title>Massive genome expansion in bonnet fungi (Mycena s.s.) driven by repeated elements and novel gene families across ecological guilds.</title>
        <authorList>
            <consortium name="Lawrence Berkeley National Laboratory"/>
            <person name="Harder C.B."/>
            <person name="Miyauchi S."/>
            <person name="Viragh M."/>
            <person name="Kuo A."/>
            <person name="Thoen E."/>
            <person name="Andreopoulos B."/>
            <person name="Lu D."/>
            <person name="Skrede I."/>
            <person name="Drula E."/>
            <person name="Henrissat B."/>
            <person name="Morin E."/>
            <person name="Kohler A."/>
            <person name="Barry K."/>
            <person name="LaButti K."/>
            <person name="Morin E."/>
            <person name="Salamov A."/>
            <person name="Lipzen A."/>
            <person name="Mereny Z."/>
            <person name="Hegedus B."/>
            <person name="Baldrian P."/>
            <person name="Stursova M."/>
            <person name="Weitz H."/>
            <person name="Taylor A."/>
            <person name="Grigoriev I.V."/>
            <person name="Nagy L.G."/>
            <person name="Martin F."/>
            <person name="Kauserud H."/>
        </authorList>
    </citation>
    <scope>NUCLEOTIDE SEQUENCE</scope>
    <source>
        <strain evidence="7">9144</strain>
    </source>
</reference>
<evidence type="ECO:0000256" key="1">
    <source>
        <dbReference type="ARBA" id="ARBA00004123"/>
    </source>
</evidence>
<organism evidence="7 8">
    <name type="scientific">Mycena pura</name>
    <dbReference type="NCBI Taxonomy" id="153505"/>
    <lineage>
        <taxon>Eukaryota</taxon>
        <taxon>Fungi</taxon>
        <taxon>Dikarya</taxon>
        <taxon>Basidiomycota</taxon>
        <taxon>Agaricomycotina</taxon>
        <taxon>Agaricomycetes</taxon>
        <taxon>Agaricomycetidae</taxon>
        <taxon>Agaricales</taxon>
        <taxon>Marasmiineae</taxon>
        <taxon>Mycenaceae</taxon>
        <taxon>Mycena</taxon>
    </lineage>
</organism>
<dbReference type="InterPro" id="IPR003822">
    <property type="entry name" value="PAH"/>
</dbReference>
<dbReference type="FunFam" id="1.20.1160.11:FF:000001">
    <property type="entry name" value="Paired amphipathic helix protein Sin3"/>
    <property type="match status" value="1"/>
</dbReference>
<feature type="region of interest" description="Disordered" evidence="5">
    <location>
        <begin position="1"/>
        <end position="28"/>
    </location>
</feature>
<evidence type="ECO:0000256" key="6">
    <source>
        <dbReference type="SAM" id="Phobius"/>
    </source>
</evidence>
<sequence>MAQSAATPQSKPRTASPSNESPDAQRPLNVSDALSYLDAVRNQFSAQPEMYNRFLDIMKDYKSQAIDTPGVIQRVSQLFAGYHILIQGFNTFLPLGYRMDVSTNPEEPYTITITTPEGTTIQNTGYLPPIARDIPGLAPSIAHSGTFAGMGGFTFFFWYVSPLLPYILLI</sequence>
<accession>A0AAD6VMZ3</accession>
<dbReference type="Gene3D" id="1.20.1160.11">
    <property type="entry name" value="Paired amphipathic helix"/>
    <property type="match status" value="1"/>
</dbReference>
<feature type="transmembrane region" description="Helical" evidence="6">
    <location>
        <begin position="147"/>
        <end position="169"/>
    </location>
</feature>
<dbReference type="EMBL" id="JARJCW010000013">
    <property type="protein sequence ID" value="KAJ7217852.1"/>
    <property type="molecule type" value="Genomic_DNA"/>
</dbReference>
<evidence type="ECO:0000256" key="2">
    <source>
        <dbReference type="ARBA" id="ARBA00022491"/>
    </source>
</evidence>
<dbReference type="PANTHER" id="PTHR12346">
    <property type="entry name" value="SIN3B-RELATED"/>
    <property type="match status" value="1"/>
</dbReference>
<dbReference type="Pfam" id="PF02671">
    <property type="entry name" value="PAH"/>
    <property type="match status" value="1"/>
</dbReference>
<dbReference type="GO" id="GO:0003714">
    <property type="term" value="F:transcription corepressor activity"/>
    <property type="evidence" value="ECO:0007669"/>
    <property type="project" value="InterPro"/>
</dbReference>
<evidence type="ECO:0000256" key="3">
    <source>
        <dbReference type="ARBA" id="ARBA00023242"/>
    </source>
</evidence>
<name>A0AAD6VMZ3_9AGAR</name>
<keyword evidence="3 4" id="KW-0539">Nucleus</keyword>
<dbReference type="PANTHER" id="PTHR12346:SF0">
    <property type="entry name" value="SIN3A, ISOFORM G"/>
    <property type="match status" value="1"/>
</dbReference>
<evidence type="ECO:0000313" key="7">
    <source>
        <dbReference type="EMBL" id="KAJ7217852.1"/>
    </source>
</evidence>
<keyword evidence="2" id="KW-0678">Repressor</keyword>
<keyword evidence="8" id="KW-1185">Reference proteome</keyword>
<keyword evidence="6" id="KW-1133">Transmembrane helix</keyword>
<keyword evidence="6" id="KW-0812">Transmembrane</keyword>
<dbReference type="Proteomes" id="UP001219525">
    <property type="component" value="Unassembled WGS sequence"/>
</dbReference>
<feature type="compositionally biased region" description="Polar residues" evidence="5">
    <location>
        <begin position="1"/>
        <end position="22"/>
    </location>
</feature>
<dbReference type="AlphaFoldDB" id="A0AAD6VMZ3"/>
<dbReference type="SUPFAM" id="SSF47762">
    <property type="entry name" value="PAH2 domain"/>
    <property type="match status" value="1"/>
</dbReference>